<dbReference type="SUPFAM" id="SSF74942">
    <property type="entry name" value="YhbC-like, C-terminal domain"/>
    <property type="match status" value="1"/>
</dbReference>
<dbReference type="Gene3D" id="2.30.30.180">
    <property type="entry name" value="Ribosome maturation factor RimP, C-terminal domain"/>
    <property type="match status" value="1"/>
</dbReference>
<dbReference type="GO" id="GO:0006412">
    <property type="term" value="P:translation"/>
    <property type="evidence" value="ECO:0007669"/>
    <property type="project" value="TreeGrafter"/>
</dbReference>
<dbReference type="InterPro" id="IPR028998">
    <property type="entry name" value="RimP_C"/>
</dbReference>
<feature type="domain" description="Ribosome maturation factor RimP N-terminal" evidence="4">
    <location>
        <begin position="16"/>
        <end position="85"/>
    </location>
</feature>
<accession>A0A538TMH6</accession>
<reference evidence="6 7" key="1">
    <citation type="journal article" date="2019" name="Nat. Microbiol.">
        <title>Mediterranean grassland soil C-N compound turnover is dependent on rainfall and depth, and is mediated by genomically divergent microorganisms.</title>
        <authorList>
            <person name="Diamond S."/>
            <person name="Andeer P.F."/>
            <person name="Li Z."/>
            <person name="Crits-Christoph A."/>
            <person name="Burstein D."/>
            <person name="Anantharaman K."/>
            <person name="Lane K.R."/>
            <person name="Thomas B.C."/>
            <person name="Pan C."/>
            <person name="Northen T.R."/>
            <person name="Banfield J.F."/>
        </authorList>
    </citation>
    <scope>NUCLEOTIDE SEQUENCE [LARGE SCALE GENOMIC DNA]</scope>
    <source>
        <strain evidence="6">WS_9</strain>
    </source>
</reference>
<organism evidence="6 7">
    <name type="scientific">Eiseniibacteriota bacterium</name>
    <dbReference type="NCBI Taxonomy" id="2212470"/>
    <lineage>
        <taxon>Bacteria</taxon>
        <taxon>Candidatus Eiseniibacteriota</taxon>
    </lineage>
</organism>
<dbReference type="AlphaFoldDB" id="A0A538TMH6"/>
<keyword evidence="1 3" id="KW-0963">Cytoplasm</keyword>
<dbReference type="Gene3D" id="3.30.300.70">
    <property type="entry name" value="RimP-like superfamily, N-terminal"/>
    <property type="match status" value="1"/>
</dbReference>
<dbReference type="GO" id="GO:0000028">
    <property type="term" value="P:ribosomal small subunit assembly"/>
    <property type="evidence" value="ECO:0007669"/>
    <property type="project" value="TreeGrafter"/>
</dbReference>
<comment type="function">
    <text evidence="3">Required for maturation of 30S ribosomal subunits.</text>
</comment>
<dbReference type="EMBL" id="VBOZ01000017">
    <property type="protein sequence ID" value="TMQ64821.1"/>
    <property type="molecule type" value="Genomic_DNA"/>
</dbReference>
<dbReference type="PANTHER" id="PTHR33867">
    <property type="entry name" value="RIBOSOME MATURATION FACTOR RIMP"/>
    <property type="match status" value="1"/>
</dbReference>
<dbReference type="Proteomes" id="UP000317691">
    <property type="component" value="Unassembled WGS sequence"/>
</dbReference>
<dbReference type="Pfam" id="PF17384">
    <property type="entry name" value="DUF150_C"/>
    <property type="match status" value="1"/>
</dbReference>
<protein>
    <recommendedName>
        <fullName evidence="3">Ribosome maturation factor RimP</fullName>
    </recommendedName>
</protein>
<evidence type="ECO:0000256" key="1">
    <source>
        <dbReference type="ARBA" id="ARBA00022490"/>
    </source>
</evidence>
<comment type="subcellular location">
    <subcellularLocation>
        <location evidence="3">Cytoplasm</location>
    </subcellularLocation>
</comment>
<name>A0A538TMH6_UNCEI</name>
<dbReference type="Pfam" id="PF02576">
    <property type="entry name" value="RimP_N"/>
    <property type="match status" value="1"/>
</dbReference>
<dbReference type="InterPro" id="IPR036847">
    <property type="entry name" value="RimP_C_sf"/>
</dbReference>
<evidence type="ECO:0000256" key="2">
    <source>
        <dbReference type="ARBA" id="ARBA00022517"/>
    </source>
</evidence>
<comment type="caution">
    <text evidence="6">The sequence shown here is derived from an EMBL/GenBank/DDBJ whole genome shotgun (WGS) entry which is preliminary data.</text>
</comment>
<gene>
    <name evidence="3" type="primary">rimP</name>
    <name evidence="6" type="ORF">E6K79_07225</name>
</gene>
<dbReference type="InterPro" id="IPR035956">
    <property type="entry name" value="RimP_N_sf"/>
</dbReference>
<proteinExistence type="inferred from homology"/>
<feature type="domain" description="Ribosome maturation factor RimP C-terminal" evidence="5">
    <location>
        <begin position="88"/>
        <end position="152"/>
    </location>
</feature>
<dbReference type="InterPro" id="IPR028989">
    <property type="entry name" value="RimP_N"/>
</dbReference>
<dbReference type="SUPFAM" id="SSF75420">
    <property type="entry name" value="YhbC-like, N-terminal domain"/>
    <property type="match status" value="1"/>
</dbReference>
<evidence type="ECO:0000313" key="7">
    <source>
        <dbReference type="Proteomes" id="UP000317691"/>
    </source>
</evidence>
<dbReference type="HAMAP" id="MF_01077">
    <property type="entry name" value="RimP"/>
    <property type="match status" value="1"/>
</dbReference>
<dbReference type="PANTHER" id="PTHR33867:SF1">
    <property type="entry name" value="RIBOSOME MATURATION FACTOR RIMP"/>
    <property type="match status" value="1"/>
</dbReference>
<evidence type="ECO:0000259" key="5">
    <source>
        <dbReference type="Pfam" id="PF17384"/>
    </source>
</evidence>
<dbReference type="CDD" id="cd01734">
    <property type="entry name" value="YlxS_C"/>
    <property type="match status" value="1"/>
</dbReference>
<comment type="similarity">
    <text evidence="3">Belongs to the RimP family.</text>
</comment>
<sequence length="167" mass="19134">MELNQLREELAGRFQALLQEEAFDLWDLEFASQAGATVVRVFVDRQPGVTLQDCTYWNKKFGRYLEEENLIQGRYVLEVGSPGIERVLLRPEHYARFVGSTLEVKLHDPRDGRRTFRGDLRAAGPDTIVLSDADVGTVSLPYAAIRKSRLIIDPWEGMRGQERRRKG</sequence>
<evidence type="ECO:0000259" key="4">
    <source>
        <dbReference type="Pfam" id="PF02576"/>
    </source>
</evidence>
<dbReference type="GO" id="GO:0005829">
    <property type="term" value="C:cytosol"/>
    <property type="evidence" value="ECO:0007669"/>
    <property type="project" value="TreeGrafter"/>
</dbReference>
<evidence type="ECO:0000256" key="3">
    <source>
        <dbReference type="HAMAP-Rule" id="MF_01077"/>
    </source>
</evidence>
<evidence type="ECO:0000313" key="6">
    <source>
        <dbReference type="EMBL" id="TMQ64821.1"/>
    </source>
</evidence>
<keyword evidence="2 3" id="KW-0690">Ribosome biogenesis</keyword>
<dbReference type="InterPro" id="IPR003728">
    <property type="entry name" value="Ribosome_maturation_RimP"/>
</dbReference>